<evidence type="ECO:0000313" key="4">
    <source>
        <dbReference type="Proteomes" id="UP000006695"/>
    </source>
</evidence>
<dbReference type="AlphaFoldDB" id="A5G4B7"/>
<evidence type="ECO:0000256" key="1">
    <source>
        <dbReference type="ARBA" id="ARBA00009981"/>
    </source>
</evidence>
<dbReference type="RefSeq" id="WP_011939325.1">
    <property type="nucleotide sequence ID" value="NC_009483.1"/>
</dbReference>
<keyword evidence="4" id="KW-1185">Reference proteome</keyword>
<comment type="function">
    <text evidence="2">Antitoxin component of a type II toxin-antitoxin (TA) system.</text>
</comment>
<dbReference type="HOGENOM" id="CLU_163140_3_1_7"/>
<proteinExistence type="inferred from homology"/>
<dbReference type="NCBIfam" id="TIGR01552">
    <property type="entry name" value="phd_fam"/>
    <property type="match status" value="1"/>
</dbReference>
<accession>A5G4B7</accession>
<sequence length="79" mass="8719">MAVVNTHEAKTNLSRLLDEIQEGEEVVIARGNKPMARLVPYSAKRPVRRPGYLKGKIRVADDFDSPLPDDVLDAFEAGA</sequence>
<dbReference type="InterPro" id="IPR006442">
    <property type="entry name" value="Antitoxin_Phd/YefM"/>
</dbReference>
<comment type="similarity">
    <text evidence="1 2">Belongs to the phD/YefM antitoxin family.</text>
</comment>
<gene>
    <name evidence="3" type="ordered locus">Gura_2456</name>
</gene>
<evidence type="ECO:0000256" key="2">
    <source>
        <dbReference type="RuleBase" id="RU362080"/>
    </source>
</evidence>
<organism evidence="3 4">
    <name type="scientific">Geotalea uraniireducens (strain Rf4)</name>
    <name type="common">Geobacter uraniireducens</name>
    <dbReference type="NCBI Taxonomy" id="351605"/>
    <lineage>
        <taxon>Bacteria</taxon>
        <taxon>Pseudomonadati</taxon>
        <taxon>Thermodesulfobacteriota</taxon>
        <taxon>Desulfuromonadia</taxon>
        <taxon>Geobacterales</taxon>
        <taxon>Geobacteraceae</taxon>
        <taxon>Geotalea</taxon>
    </lineage>
</organism>
<dbReference type="Gene3D" id="3.40.1620.10">
    <property type="entry name" value="YefM-like domain"/>
    <property type="match status" value="1"/>
</dbReference>
<dbReference type="EMBL" id="CP000698">
    <property type="protein sequence ID" value="ABQ26635.1"/>
    <property type="molecule type" value="Genomic_DNA"/>
</dbReference>
<reference evidence="3 4" key="1">
    <citation type="submission" date="2007-05" db="EMBL/GenBank/DDBJ databases">
        <title>Complete sequence of Geobacter uraniireducens Rf4.</title>
        <authorList>
            <consortium name="US DOE Joint Genome Institute"/>
            <person name="Copeland A."/>
            <person name="Lucas S."/>
            <person name="Lapidus A."/>
            <person name="Barry K."/>
            <person name="Detter J.C."/>
            <person name="Glavina del Rio T."/>
            <person name="Hammon N."/>
            <person name="Israni S."/>
            <person name="Dalin E."/>
            <person name="Tice H."/>
            <person name="Pitluck S."/>
            <person name="Chertkov O."/>
            <person name="Brettin T."/>
            <person name="Bruce D."/>
            <person name="Han C."/>
            <person name="Schmutz J."/>
            <person name="Larimer F."/>
            <person name="Land M."/>
            <person name="Hauser L."/>
            <person name="Kyrpides N."/>
            <person name="Mikhailova N."/>
            <person name="Shelobolina E."/>
            <person name="Aklujkar M."/>
            <person name="Lovley D."/>
            <person name="Richardson P."/>
        </authorList>
    </citation>
    <scope>NUCLEOTIDE SEQUENCE [LARGE SCALE GENOMIC DNA]</scope>
    <source>
        <strain evidence="3 4">Rf4</strain>
    </source>
</reference>
<dbReference type="Proteomes" id="UP000006695">
    <property type="component" value="Chromosome"/>
</dbReference>
<dbReference type="Pfam" id="PF02604">
    <property type="entry name" value="PhdYeFM_antitox"/>
    <property type="match status" value="1"/>
</dbReference>
<evidence type="ECO:0000313" key="3">
    <source>
        <dbReference type="EMBL" id="ABQ26635.1"/>
    </source>
</evidence>
<dbReference type="InterPro" id="IPR051416">
    <property type="entry name" value="phD-YefM_TA_antitoxins"/>
</dbReference>
<dbReference type="STRING" id="351605.Gura_2456"/>
<dbReference type="InterPro" id="IPR036165">
    <property type="entry name" value="YefM-like_sf"/>
</dbReference>
<dbReference type="OrthoDB" id="9800503at2"/>
<dbReference type="SUPFAM" id="SSF143120">
    <property type="entry name" value="YefM-like"/>
    <property type="match status" value="1"/>
</dbReference>
<name>A5G4B7_GEOUR</name>
<dbReference type="PANTHER" id="PTHR35377">
    <property type="entry name" value="ANTITOXIN VAPB49-RELATED-RELATED"/>
    <property type="match status" value="1"/>
</dbReference>
<dbReference type="KEGG" id="gur:Gura_2456"/>
<protein>
    <recommendedName>
        <fullName evidence="2">Antitoxin</fullName>
    </recommendedName>
</protein>